<proteinExistence type="predicted"/>
<evidence type="ECO:0000256" key="3">
    <source>
        <dbReference type="ARBA" id="ARBA00022763"/>
    </source>
</evidence>
<comment type="caution">
    <text evidence="9">The sequence shown here is derived from an EMBL/GenBank/DDBJ whole genome shotgun (WGS) entry which is preliminary data.</text>
</comment>
<feature type="domain" description="DNA polymerase Y-family little finger" evidence="7">
    <location>
        <begin position="262"/>
        <end position="352"/>
    </location>
</feature>
<comment type="subunit">
    <text evidence="1">Monomer.</text>
</comment>
<comment type="function">
    <text evidence="4">Poorly processive, error-prone DNA polymerase involved in untargeted mutagenesis. Copies undamaged DNA at stalled replication forks, which arise in vivo from mismatched or misaligned primer ends. These misaligned primers can be extended by PolIV. Exhibits no 3'-5' exonuclease (proofreading) activity. May be involved in translesional synthesis, in conjunction with the beta clamp from PolIII.</text>
</comment>
<feature type="domain" description="DUF6504" evidence="8">
    <location>
        <begin position="446"/>
        <end position="519"/>
    </location>
</feature>
<feature type="domain" description="UmuC" evidence="6">
    <location>
        <begin position="29"/>
        <end position="164"/>
    </location>
</feature>
<evidence type="ECO:0000256" key="4">
    <source>
        <dbReference type="ARBA" id="ARBA00025589"/>
    </source>
</evidence>
<dbReference type="GO" id="GO:0003684">
    <property type="term" value="F:damaged DNA binding"/>
    <property type="evidence" value="ECO:0007669"/>
    <property type="project" value="InterPro"/>
</dbReference>
<dbReference type="PANTHER" id="PTHR35369:SF2">
    <property type="entry name" value="BLR3025 PROTEIN"/>
    <property type="match status" value="1"/>
</dbReference>
<dbReference type="GO" id="GO:0006281">
    <property type="term" value="P:DNA repair"/>
    <property type="evidence" value="ECO:0007669"/>
    <property type="project" value="InterPro"/>
</dbReference>
<evidence type="ECO:0000256" key="2">
    <source>
        <dbReference type="ARBA" id="ARBA00012417"/>
    </source>
</evidence>
<evidence type="ECO:0000256" key="5">
    <source>
        <dbReference type="ARBA" id="ARBA00049244"/>
    </source>
</evidence>
<keyword evidence="3" id="KW-0227">DNA damage</keyword>
<reference evidence="9 10" key="1">
    <citation type="submission" date="2019-08" db="EMBL/GenBank/DDBJ databases">
        <title>Sphingorhabdus soil sp. nov., isolated from arctic soil.</title>
        <authorList>
            <person name="Liu Y."/>
        </authorList>
    </citation>
    <scope>NUCLEOTIDE SEQUENCE [LARGE SCALE GENOMIC DNA]</scope>
    <source>
        <strain evidence="9 10">D-2Q-5-6</strain>
    </source>
</reference>
<evidence type="ECO:0000313" key="10">
    <source>
        <dbReference type="Proteomes" id="UP000321129"/>
    </source>
</evidence>
<dbReference type="AlphaFoldDB" id="A0A5C6U7N7"/>
<protein>
    <recommendedName>
        <fullName evidence="2">DNA-directed DNA polymerase</fullName>
        <ecNumber evidence="2">2.7.7.7</ecNumber>
    </recommendedName>
</protein>
<comment type="catalytic activity">
    <reaction evidence="5">
        <text>DNA(n) + a 2'-deoxyribonucleoside 5'-triphosphate = DNA(n+1) + diphosphate</text>
        <dbReference type="Rhea" id="RHEA:22508"/>
        <dbReference type="Rhea" id="RHEA-COMP:17339"/>
        <dbReference type="Rhea" id="RHEA-COMP:17340"/>
        <dbReference type="ChEBI" id="CHEBI:33019"/>
        <dbReference type="ChEBI" id="CHEBI:61560"/>
        <dbReference type="ChEBI" id="CHEBI:173112"/>
        <dbReference type="EC" id="2.7.7.7"/>
    </reaction>
</comment>
<dbReference type="Proteomes" id="UP000321129">
    <property type="component" value="Unassembled WGS sequence"/>
</dbReference>
<dbReference type="EMBL" id="VOPY01000004">
    <property type="protein sequence ID" value="TXC67728.1"/>
    <property type="molecule type" value="Genomic_DNA"/>
</dbReference>
<evidence type="ECO:0000313" key="9">
    <source>
        <dbReference type="EMBL" id="TXC67728.1"/>
    </source>
</evidence>
<dbReference type="InterPro" id="IPR017961">
    <property type="entry name" value="DNA_pol_Y-fam_little_finger"/>
</dbReference>
<gene>
    <name evidence="9" type="ORF">FSZ31_12160</name>
</gene>
<dbReference type="InterPro" id="IPR050356">
    <property type="entry name" value="SulA_CellDiv_inhibitor"/>
</dbReference>
<evidence type="ECO:0000259" key="7">
    <source>
        <dbReference type="Pfam" id="PF11799"/>
    </source>
</evidence>
<name>A0A5C6U7N7_9SPHN</name>
<dbReference type="InterPro" id="IPR001126">
    <property type="entry name" value="UmuC"/>
</dbReference>
<accession>A0A5C6U7N7</accession>
<dbReference type="RefSeq" id="WP_147123688.1">
    <property type="nucleotide sequence ID" value="NZ_VOPY01000004.1"/>
</dbReference>
<keyword evidence="10" id="KW-1185">Reference proteome</keyword>
<dbReference type="PANTHER" id="PTHR35369">
    <property type="entry name" value="BLR3025 PROTEIN-RELATED"/>
    <property type="match status" value="1"/>
</dbReference>
<dbReference type="Pfam" id="PF20114">
    <property type="entry name" value="DUF6504"/>
    <property type="match status" value="1"/>
</dbReference>
<dbReference type="InterPro" id="IPR043502">
    <property type="entry name" value="DNA/RNA_pol_sf"/>
</dbReference>
<dbReference type="OrthoDB" id="9788640at2"/>
<dbReference type="Pfam" id="PF11799">
    <property type="entry name" value="IMS_C"/>
    <property type="match status" value="1"/>
</dbReference>
<dbReference type="CDD" id="cd03468">
    <property type="entry name" value="PolY_like"/>
    <property type="match status" value="1"/>
</dbReference>
<evidence type="ECO:0000259" key="8">
    <source>
        <dbReference type="Pfam" id="PF20114"/>
    </source>
</evidence>
<dbReference type="EC" id="2.7.7.7" evidence="2"/>
<dbReference type="SUPFAM" id="SSF56672">
    <property type="entry name" value="DNA/RNA polymerases"/>
    <property type="match status" value="1"/>
</dbReference>
<dbReference type="Pfam" id="PF00817">
    <property type="entry name" value="IMS"/>
    <property type="match status" value="1"/>
</dbReference>
<dbReference type="InterPro" id="IPR045443">
    <property type="entry name" value="DUF6504"/>
</dbReference>
<evidence type="ECO:0000259" key="6">
    <source>
        <dbReference type="Pfam" id="PF00817"/>
    </source>
</evidence>
<sequence>MTRSERPGRAIVSIWFPNFAIDRWTRIVSRRGEAALADAPTVLVTEGAHGPRIDAANPPAAAIGARAGARLTDARMLDPGIVAVPSDHMGDDATLEKMALAAQRWGPWSAPDRPDAILLDATGSAHLAGGEAAMLAEIEARYAAQGYDARSAIAPTAGAAWALSHYGAAHTVLLDPHAIAAALAPLPVAALRLDDDLIVLLTRLGLKSIGDILSVPRAGLARRFRNRRSADANPLMRIDQLTGRLPEPLVPIIADPPAQADRRLMEPLRHSDLVKRVIGDLAGDLARTLEAKRQGARRLLLLLWRVDGGAIDRRVELASPSRDPAHIAALFDERLDDIDAGLGIDQARLVAIWAEPLVHGQVRLDGENEDEGDIARLVDRLVTRLGAQAVRSPRAQASHLPERAQRWASVGPAIGATAALQLDLGFHHRPLKLLDRAEAITVIYATPEGLPRRFRWRGGLHDIVRVEGPERIAPEWWRERSSARLRDYYRIEDESGRRYWIYRHGLIGDGRGGIPDWYLHGLFA</sequence>
<evidence type="ECO:0000256" key="1">
    <source>
        <dbReference type="ARBA" id="ARBA00011245"/>
    </source>
</evidence>
<organism evidence="9 10">
    <name type="scientific">Flavisphingopyxis soli</name>
    <dbReference type="NCBI Taxonomy" id="2601267"/>
    <lineage>
        <taxon>Bacteria</taxon>
        <taxon>Pseudomonadati</taxon>
        <taxon>Pseudomonadota</taxon>
        <taxon>Alphaproteobacteria</taxon>
        <taxon>Sphingomonadales</taxon>
        <taxon>Sphingopyxidaceae</taxon>
        <taxon>Flavisphingopyxis</taxon>
    </lineage>
</organism>